<feature type="region of interest" description="Disordered" evidence="1">
    <location>
        <begin position="1"/>
        <end position="22"/>
    </location>
</feature>
<organism evidence="2 3">
    <name type="scientific">Candidatus Competibacter phosphatis</name>
    <dbReference type="NCBI Taxonomy" id="221280"/>
    <lineage>
        <taxon>Bacteria</taxon>
        <taxon>Pseudomonadati</taxon>
        <taxon>Pseudomonadota</taxon>
        <taxon>Gammaproteobacteria</taxon>
        <taxon>Candidatus Competibacteraceae</taxon>
        <taxon>Candidatus Competibacter</taxon>
    </lineage>
</organism>
<accession>A0ABX1TR41</accession>
<sequence length="113" mass="13274">MERLTARRRPITPTTLARQLRTRASVATPTLSQIEATLRQVEHWRQQILTRDLLQHYRELIVLRQRVETEQQQLAEDWVYLNRMLQDTQTILENAASMEGRALTGAEVKQPLQ</sequence>
<reference evidence="2 3" key="1">
    <citation type="submission" date="2019-03" db="EMBL/GenBank/DDBJ databases">
        <title>Metabolic reconstructions from genomes of highly enriched 'Candidatus Accumulibacter' and 'Candidatus Competibacter' bioreactor populations.</title>
        <authorList>
            <person name="Annavajhala M.K."/>
            <person name="Welles L."/>
            <person name="Abbas B."/>
            <person name="Sorokin D."/>
            <person name="Park H."/>
            <person name="Van Loosdrecht M."/>
            <person name="Chandran K."/>
        </authorList>
    </citation>
    <scope>NUCLEOTIDE SEQUENCE [LARGE SCALE GENOMIC DNA]</scope>
    <source>
        <strain evidence="2 3">SBR_G</strain>
    </source>
</reference>
<comment type="caution">
    <text evidence="2">The sequence shown here is derived from an EMBL/GenBank/DDBJ whole genome shotgun (WGS) entry which is preliminary data.</text>
</comment>
<proteinExistence type="predicted"/>
<dbReference type="RefSeq" id="WP_169250419.1">
    <property type="nucleotide sequence ID" value="NZ_SPMZ01000077.1"/>
</dbReference>
<keyword evidence="3" id="KW-1185">Reference proteome</keyword>
<feature type="compositionally biased region" description="Basic residues" evidence="1">
    <location>
        <begin position="1"/>
        <end position="10"/>
    </location>
</feature>
<protein>
    <submittedName>
        <fullName evidence="2">Uncharacterized protein</fullName>
    </submittedName>
</protein>
<evidence type="ECO:0000313" key="2">
    <source>
        <dbReference type="EMBL" id="NMQ21151.1"/>
    </source>
</evidence>
<gene>
    <name evidence="2" type="ORF">E4P82_19290</name>
</gene>
<dbReference type="Proteomes" id="UP000760480">
    <property type="component" value="Unassembled WGS sequence"/>
</dbReference>
<dbReference type="EMBL" id="SPMZ01000077">
    <property type="protein sequence ID" value="NMQ21151.1"/>
    <property type="molecule type" value="Genomic_DNA"/>
</dbReference>
<evidence type="ECO:0000313" key="3">
    <source>
        <dbReference type="Proteomes" id="UP000760480"/>
    </source>
</evidence>
<evidence type="ECO:0000256" key="1">
    <source>
        <dbReference type="SAM" id="MobiDB-lite"/>
    </source>
</evidence>
<name>A0ABX1TR41_9GAMM</name>